<keyword evidence="1" id="KW-0547">Nucleotide-binding</keyword>
<dbReference type="PANTHER" id="PTHR36528">
    <property type="entry name" value="CRISPR SYSTEM SINGLE-STRAND-SPECIFIC DEOXYRIBONUCLEASE CAS10/CSM1 (SUBTYPE III-A)"/>
    <property type="match status" value="1"/>
</dbReference>
<evidence type="ECO:0000256" key="2">
    <source>
        <dbReference type="ARBA" id="ARBA00023118"/>
    </source>
</evidence>
<evidence type="ECO:0000259" key="3">
    <source>
        <dbReference type="PROSITE" id="PS50887"/>
    </source>
</evidence>
<dbReference type="GO" id="GO:0000166">
    <property type="term" value="F:nucleotide binding"/>
    <property type="evidence" value="ECO:0007669"/>
    <property type="project" value="UniProtKB-KW"/>
</dbReference>
<dbReference type="GO" id="GO:0051607">
    <property type="term" value="P:defense response to virus"/>
    <property type="evidence" value="ECO:0007669"/>
    <property type="project" value="UniProtKB-KW"/>
</dbReference>
<proteinExistence type="predicted"/>
<dbReference type="PANTHER" id="PTHR36528:SF1">
    <property type="entry name" value="CRISPR SYSTEM SINGLE-STRAND-SPECIFIC DEOXYRIBONUCLEASE CAS10_CSM1 (SUBTYPE III-A)"/>
    <property type="match status" value="1"/>
</dbReference>
<dbReference type="InterPro" id="IPR054767">
    <property type="entry name" value="Cas10-Cmr2_palm2"/>
</dbReference>
<accession>A0A6I6DIY2</accession>
<sequence>MYCIDWFKLKRDGIIEKIAKEKQIPNEAIKWQDPLTKTNYYLKKEDLKIIKDEIKQYFSNYIKSNSLHKGYKDLINNQNTKLELINLILDVPAQALEPERAKGIFWPWIDWIQIRIGLVYALLNKSDREQWDEKIRDFLLSDCLGELGDFANKDNNLVQMTSLVDNCITGKSESKNLLHEVDIVKYSAVKVKEYFLETNKLPNIRGASRILDILNRERIPHLIGNLFVPESVVYAGGGSVLAIVPAGEGKRLTQEIETLHRQVSVTAQCSTAHITINIAMLWLGEKYRRTLAKLEEQLKRRQRIKIPIIHHDNNLNDINAGLSDENDKITDSYSFCKDDTLCSHCNMRKAYKKRLLDEEEYLCSSCYHRVLAGAHLGRKSYYKEYFYYCELNSIPKPKELNLPQHLEGLAKQDSNNNHIALIYADGNNMGQIVMSLDNLVASKTFSDKTEKVTKEAVYKALSLVMPDLKAEIIALGGDDVLMYVPASRAISLTVQMGKFFDDSFRNLSSDKEAITLSAGVVIARYNFPLIHMFDNCKALLKNAKKRSQVLREKEKKNGTLDLMVIESSGSFTDDILSLRKEKANLLKSNGLMPLTWLETEALTDAIHILSETNDEAKSKKSLIYRFMQAQLQMTREEFKLYYLYNVWRLKNKERERIVSALNKIQIGFNFISDEPFFKKGMKDEILYTPWSDMLEIWSYTEDSPKVGDEKNAN</sequence>
<dbReference type="KEGG" id="salq:SYNTR_1201"/>
<evidence type="ECO:0000313" key="5">
    <source>
        <dbReference type="Proteomes" id="UP000426444"/>
    </source>
</evidence>
<protein>
    <recommendedName>
        <fullName evidence="3">GGDEF domain-containing protein</fullName>
    </recommendedName>
</protein>
<dbReference type="Proteomes" id="UP000426444">
    <property type="component" value="Chromosome"/>
</dbReference>
<dbReference type="InterPro" id="IPR000160">
    <property type="entry name" value="GGDEF_dom"/>
</dbReference>
<feature type="domain" description="GGDEF" evidence="3">
    <location>
        <begin position="417"/>
        <end position="554"/>
    </location>
</feature>
<name>A0A6I6DIY2_9FIRM</name>
<gene>
    <name evidence="4" type="ORF">SYNTR_1201</name>
</gene>
<evidence type="ECO:0000313" key="4">
    <source>
        <dbReference type="EMBL" id="QGT99794.1"/>
    </source>
</evidence>
<evidence type="ECO:0000256" key="1">
    <source>
        <dbReference type="ARBA" id="ARBA00022741"/>
    </source>
</evidence>
<dbReference type="InterPro" id="IPR052117">
    <property type="entry name" value="Cas10/Csm1_subtype-III-A"/>
</dbReference>
<keyword evidence="5" id="KW-1185">Reference proteome</keyword>
<reference evidence="5" key="1">
    <citation type="journal article" date="2019" name="Microbiology">
        <title>Complete Genome Sequence of an Uncultured Bacterium of the Candidate Phylum Bipolaricaulota.</title>
        <authorList>
            <person name="Kadnikov V.V."/>
            <person name="Mardanov A.V."/>
            <person name="Beletsky A.V."/>
            <person name="Frank Y.A."/>
            <person name="Karnachuk O.V."/>
            <person name="Ravin N.V."/>
        </authorList>
    </citation>
    <scope>NUCLEOTIDE SEQUENCE [LARGE SCALE GENOMIC DNA]</scope>
</reference>
<keyword evidence="2" id="KW-0051">Antiviral defense</keyword>
<dbReference type="AlphaFoldDB" id="A0A6I6DIY2"/>
<dbReference type="RefSeq" id="WP_156203650.1">
    <property type="nucleotide sequence ID" value="NZ_CP046457.1"/>
</dbReference>
<dbReference type="InterPro" id="IPR043128">
    <property type="entry name" value="Rev_trsase/Diguanyl_cyclase"/>
</dbReference>
<dbReference type="PROSITE" id="PS50887">
    <property type="entry name" value="GGDEF"/>
    <property type="match status" value="1"/>
</dbReference>
<dbReference type="OrthoDB" id="442064at2"/>
<dbReference type="Gene3D" id="3.30.70.270">
    <property type="match status" value="1"/>
</dbReference>
<dbReference type="Pfam" id="PF22335">
    <property type="entry name" value="Cas10-Cmr2_palm2"/>
    <property type="match status" value="1"/>
</dbReference>
<organism evidence="4 5">
    <name type="scientific">Candidatus Syntrophocurvum alkaliphilum</name>
    <dbReference type="NCBI Taxonomy" id="2293317"/>
    <lineage>
        <taxon>Bacteria</taxon>
        <taxon>Bacillati</taxon>
        <taxon>Bacillota</taxon>
        <taxon>Clostridia</taxon>
        <taxon>Eubacteriales</taxon>
        <taxon>Syntrophomonadaceae</taxon>
        <taxon>Candidatus Syntrophocurvum</taxon>
    </lineage>
</organism>
<dbReference type="EMBL" id="CP046457">
    <property type="protein sequence ID" value="QGT99794.1"/>
    <property type="molecule type" value="Genomic_DNA"/>
</dbReference>